<sequence length="47" mass="5416">MSERIAALWKQAMEAESDAAEVQAQLAELNHELQWDRETLREDSLSD</sequence>
<dbReference type="Proteomes" id="UP000199126">
    <property type="component" value="Unassembled WGS sequence"/>
</dbReference>
<evidence type="ECO:0000313" key="2">
    <source>
        <dbReference type="Proteomes" id="UP000199126"/>
    </source>
</evidence>
<protein>
    <submittedName>
        <fullName evidence="1">Uncharacterized protein</fullName>
    </submittedName>
</protein>
<dbReference type="EMBL" id="FODV01000016">
    <property type="protein sequence ID" value="SEP14513.1"/>
    <property type="molecule type" value="Genomic_DNA"/>
</dbReference>
<evidence type="ECO:0000313" key="1">
    <source>
        <dbReference type="EMBL" id="SEP14513.1"/>
    </source>
</evidence>
<dbReference type="AlphaFoldDB" id="A0A1H8VGT7"/>
<reference evidence="2" key="1">
    <citation type="submission" date="2016-10" db="EMBL/GenBank/DDBJ databases">
        <authorList>
            <person name="Varghese N."/>
            <person name="Submissions S."/>
        </authorList>
    </citation>
    <scope>NUCLEOTIDE SEQUENCE [LARGE SCALE GENOMIC DNA]</scope>
    <source>
        <strain evidence="2">CGMCC 1.10121</strain>
    </source>
</reference>
<keyword evidence="2" id="KW-1185">Reference proteome</keyword>
<name>A0A1H8VGT7_9EURY</name>
<gene>
    <name evidence="1" type="ORF">SAMN04487948_11681</name>
</gene>
<organism evidence="1 2">
    <name type="scientific">Halogranum amylolyticum</name>
    <dbReference type="NCBI Taxonomy" id="660520"/>
    <lineage>
        <taxon>Archaea</taxon>
        <taxon>Methanobacteriati</taxon>
        <taxon>Methanobacteriota</taxon>
        <taxon>Stenosarchaea group</taxon>
        <taxon>Halobacteria</taxon>
        <taxon>Halobacteriales</taxon>
        <taxon>Haloferacaceae</taxon>
    </lineage>
</organism>
<accession>A0A1H8VGT7</accession>
<proteinExistence type="predicted"/>